<dbReference type="GO" id="GO:0008270">
    <property type="term" value="F:zinc ion binding"/>
    <property type="evidence" value="ECO:0007669"/>
    <property type="project" value="UniProtKB-KW"/>
</dbReference>
<dbReference type="STRING" id="675824.A0A1E3Q4D0"/>
<evidence type="ECO:0000256" key="2">
    <source>
        <dbReference type="ARBA" id="ARBA00022737"/>
    </source>
</evidence>
<dbReference type="GO" id="GO:0000785">
    <property type="term" value="C:chromatin"/>
    <property type="evidence" value="ECO:0007669"/>
    <property type="project" value="TreeGrafter"/>
</dbReference>
<keyword evidence="4" id="KW-0862">Zinc</keyword>
<dbReference type="GO" id="GO:0000978">
    <property type="term" value="F:RNA polymerase II cis-regulatory region sequence-specific DNA binding"/>
    <property type="evidence" value="ECO:0007669"/>
    <property type="project" value="TreeGrafter"/>
</dbReference>
<dbReference type="EMBL" id="KV454295">
    <property type="protein sequence ID" value="ODQ72543.1"/>
    <property type="molecule type" value="Genomic_DNA"/>
</dbReference>
<feature type="compositionally biased region" description="Pro residues" evidence="6">
    <location>
        <begin position="138"/>
        <end position="150"/>
    </location>
</feature>
<keyword evidence="2" id="KW-0677">Repeat</keyword>
<dbReference type="OrthoDB" id="6365676at2759"/>
<dbReference type="SMART" id="SM00355">
    <property type="entry name" value="ZnF_C2H2"/>
    <property type="match status" value="1"/>
</dbReference>
<name>A0A1E3Q4D0_LIPST</name>
<dbReference type="PROSITE" id="PS00028">
    <property type="entry name" value="ZINC_FINGER_C2H2_1"/>
    <property type="match status" value="1"/>
</dbReference>
<dbReference type="Proteomes" id="UP000094385">
    <property type="component" value="Unassembled WGS sequence"/>
</dbReference>
<evidence type="ECO:0000256" key="1">
    <source>
        <dbReference type="ARBA" id="ARBA00022723"/>
    </source>
</evidence>
<dbReference type="SUPFAM" id="SSF57667">
    <property type="entry name" value="beta-beta-alpha zinc fingers"/>
    <property type="match status" value="1"/>
</dbReference>
<keyword evidence="9" id="KW-1185">Reference proteome</keyword>
<dbReference type="GO" id="GO:0000981">
    <property type="term" value="F:DNA-binding transcription factor activity, RNA polymerase II-specific"/>
    <property type="evidence" value="ECO:0007669"/>
    <property type="project" value="TreeGrafter"/>
</dbReference>
<feature type="region of interest" description="Disordered" evidence="6">
    <location>
        <begin position="186"/>
        <end position="230"/>
    </location>
</feature>
<organism evidence="8 9">
    <name type="scientific">Lipomyces starkeyi NRRL Y-11557</name>
    <dbReference type="NCBI Taxonomy" id="675824"/>
    <lineage>
        <taxon>Eukaryota</taxon>
        <taxon>Fungi</taxon>
        <taxon>Dikarya</taxon>
        <taxon>Ascomycota</taxon>
        <taxon>Saccharomycotina</taxon>
        <taxon>Lipomycetes</taxon>
        <taxon>Lipomycetales</taxon>
        <taxon>Lipomycetaceae</taxon>
        <taxon>Lipomyces</taxon>
    </lineage>
</organism>
<gene>
    <name evidence="8" type="ORF">LIPSTDRAFT_72134</name>
</gene>
<dbReference type="AlphaFoldDB" id="A0A1E3Q4D0"/>
<evidence type="ECO:0000256" key="6">
    <source>
        <dbReference type="SAM" id="MobiDB-lite"/>
    </source>
</evidence>
<accession>A0A1E3Q4D0</accession>
<sequence length="246" mass="26914">MRIHTGEKNYVCPEKGCGARFSRQDNCMQHYRTHQSQGTKRNSLGLSANGGVRPVTTGVASPAAIQAARKRRSSHTGVVEGGRSATRQSVPPATRAAVVKSETNREYKTHKHRHSVDYTPTSEYVHHQSQSYHDPRAPPRLPPLQSPPQAPYQTQYSPHSQYSPLPPPASQLSQYDTVAPLQQQPPHLQYQSSPVPPIQAQQQHYSPAPSSLPLPVMQTSPPTRVDAASSASRLDELASIATQVAV</sequence>
<evidence type="ECO:0000259" key="7">
    <source>
        <dbReference type="PROSITE" id="PS50157"/>
    </source>
</evidence>
<feature type="compositionally biased region" description="Polar residues" evidence="6">
    <location>
        <begin position="199"/>
        <end position="209"/>
    </location>
</feature>
<dbReference type="FunFam" id="3.30.160.60:FF:000100">
    <property type="entry name" value="Zinc finger 45-like"/>
    <property type="match status" value="1"/>
</dbReference>
<feature type="domain" description="C2H2-type" evidence="7">
    <location>
        <begin position="10"/>
        <end position="39"/>
    </location>
</feature>
<keyword evidence="1" id="KW-0479">Metal-binding</keyword>
<evidence type="ECO:0000256" key="4">
    <source>
        <dbReference type="ARBA" id="ARBA00022833"/>
    </source>
</evidence>
<dbReference type="GO" id="GO:0005667">
    <property type="term" value="C:transcription regulator complex"/>
    <property type="evidence" value="ECO:0007669"/>
    <property type="project" value="TreeGrafter"/>
</dbReference>
<feature type="region of interest" description="Disordered" evidence="6">
    <location>
        <begin position="70"/>
        <end position="173"/>
    </location>
</feature>
<dbReference type="PANTHER" id="PTHR14003">
    <property type="entry name" value="TRANSCRIPTIONAL REPRESSOR PROTEIN YY"/>
    <property type="match status" value="1"/>
</dbReference>
<feature type="compositionally biased region" description="Polar residues" evidence="6">
    <location>
        <begin position="118"/>
        <end position="132"/>
    </location>
</feature>
<dbReference type="PROSITE" id="PS50157">
    <property type="entry name" value="ZINC_FINGER_C2H2_2"/>
    <property type="match status" value="1"/>
</dbReference>
<dbReference type="InterPro" id="IPR013087">
    <property type="entry name" value="Znf_C2H2_type"/>
</dbReference>
<keyword evidence="3 5" id="KW-0863">Zinc-finger</keyword>
<protein>
    <recommendedName>
        <fullName evidence="7">C2H2-type domain-containing protein</fullName>
    </recommendedName>
</protein>
<dbReference type="PANTHER" id="PTHR14003:SF19">
    <property type="entry name" value="YY2 TRANSCRIPTION FACTOR"/>
    <property type="match status" value="1"/>
</dbReference>
<dbReference type="InterPro" id="IPR036236">
    <property type="entry name" value="Znf_C2H2_sf"/>
</dbReference>
<evidence type="ECO:0000313" key="9">
    <source>
        <dbReference type="Proteomes" id="UP000094385"/>
    </source>
</evidence>
<dbReference type="Gene3D" id="3.30.160.60">
    <property type="entry name" value="Classic Zinc Finger"/>
    <property type="match status" value="1"/>
</dbReference>
<reference evidence="8 9" key="1">
    <citation type="journal article" date="2016" name="Proc. Natl. Acad. Sci. U.S.A.">
        <title>Comparative genomics of biotechnologically important yeasts.</title>
        <authorList>
            <person name="Riley R."/>
            <person name="Haridas S."/>
            <person name="Wolfe K.H."/>
            <person name="Lopes M.R."/>
            <person name="Hittinger C.T."/>
            <person name="Goeker M."/>
            <person name="Salamov A.A."/>
            <person name="Wisecaver J.H."/>
            <person name="Long T.M."/>
            <person name="Calvey C.H."/>
            <person name="Aerts A.L."/>
            <person name="Barry K.W."/>
            <person name="Choi C."/>
            <person name="Clum A."/>
            <person name="Coughlan A.Y."/>
            <person name="Deshpande S."/>
            <person name="Douglass A.P."/>
            <person name="Hanson S.J."/>
            <person name="Klenk H.-P."/>
            <person name="LaButti K.M."/>
            <person name="Lapidus A."/>
            <person name="Lindquist E.A."/>
            <person name="Lipzen A.M."/>
            <person name="Meier-Kolthoff J.P."/>
            <person name="Ohm R.A."/>
            <person name="Otillar R.P."/>
            <person name="Pangilinan J.L."/>
            <person name="Peng Y."/>
            <person name="Rokas A."/>
            <person name="Rosa C.A."/>
            <person name="Scheuner C."/>
            <person name="Sibirny A.A."/>
            <person name="Slot J.C."/>
            <person name="Stielow J.B."/>
            <person name="Sun H."/>
            <person name="Kurtzman C.P."/>
            <person name="Blackwell M."/>
            <person name="Grigoriev I.V."/>
            <person name="Jeffries T.W."/>
        </authorList>
    </citation>
    <scope>NUCLEOTIDE SEQUENCE [LARGE SCALE GENOMIC DNA]</scope>
    <source>
        <strain evidence="8 9">NRRL Y-11557</strain>
    </source>
</reference>
<proteinExistence type="predicted"/>
<evidence type="ECO:0000256" key="3">
    <source>
        <dbReference type="ARBA" id="ARBA00022771"/>
    </source>
</evidence>
<evidence type="ECO:0000256" key="5">
    <source>
        <dbReference type="PROSITE-ProRule" id="PRU00042"/>
    </source>
</evidence>
<evidence type="ECO:0000313" key="8">
    <source>
        <dbReference type="EMBL" id="ODQ72543.1"/>
    </source>
</evidence>